<dbReference type="Proteomes" id="UP000269689">
    <property type="component" value="Unassembled WGS sequence"/>
</dbReference>
<name>A0A3N4VFS6_9RHOB</name>
<dbReference type="RefSeq" id="WP_123791975.1">
    <property type="nucleotide sequence ID" value="NZ_RKQK01000001.1"/>
</dbReference>
<dbReference type="EMBL" id="RKQK01000001">
    <property type="protein sequence ID" value="RPE71794.1"/>
    <property type="molecule type" value="Genomic_DNA"/>
</dbReference>
<proteinExistence type="predicted"/>
<reference evidence="1 2" key="1">
    <citation type="submission" date="2018-11" db="EMBL/GenBank/DDBJ databases">
        <title>Genomic Encyclopedia of Type Strains, Phase IV (KMG-IV): sequencing the most valuable type-strain genomes for metagenomic binning, comparative biology and taxonomic classification.</title>
        <authorList>
            <person name="Goeker M."/>
        </authorList>
    </citation>
    <scope>NUCLEOTIDE SEQUENCE [LARGE SCALE GENOMIC DNA]</scope>
    <source>
        <strain evidence="1 2">DSM 104731</strain>
    </source>
</reference>
<evidence type="ECO:0000313" key="2">
    <source>
        <dbReference type="Proteomes" id="UP000269689"/>
    </source>
</evidence>
<dbReference type="PROSITE" id="PS51257">
    <property type="entry name" value="PROKAR_LIPOPROTEIN"/>
    <property type="match status" value="1"/>
</dbReference>
<protein>
    <submittedName>
        <fullName evidence="1">Uncharacterized protein</fullName>
    </submittedName>
</protein>
<evidence type="ECO:0000313" key="1">
    <source>
        <dbReference type="EMBL" id="RPE71794.1"/>
    </source>
</evidence>
<keyword evidence="2" id="KW-1185">Reference proteome</keyword>
<organism evidence="1 2">
    <name type="scientific">Pacificibacter maritimus</name>
    <dbReference type="NCBI Taxonomy" id="762213"/>
    <lineage>
        <taxon>Bacteria</taxon>
        <taxon>Pseudomonadati</taxon>
        <taxon>Pseudomonadota</taxon>
        <taxon>Alphaproteobacteria</taxon>
        <taxon>Rhodobacterales</taxon>
        <taxon>Roseobacteraceae</taxon>
        <taxon>Pacificibacter</taxon>
    </lineage>
</organism>
<accession>A0A3N4VFS6</accession>
<dbReference type="AlphaFoldDB" id="A0A3N4VFS6"/>
<sequence length="98" mass="10147">MGRVSQLLRHSGLGLSALGLVACMNGDAVQTSAKGFTFQVTVDGDTAVARNYHTGALNFAKLEEAARGSIEAASGCSVQTLVKRDEINTFDATLICAG</sequence>
<dbReference type="OrthoDB" id="7875338at2"/>
<gene>
    <name evidence="1" type="ORF">EDD53_0922</name>
</gene>
<comment type="caution">
    <text evidence="1">The sequence shown here is derived from an EMBL/GenBank/DDBJ whole genome shotgun (WGS) entry which is preliminary data.</text>
</comment>